<evidence type="ECO:0008006" key="10">
    <source>
        <dbReference type="Google" id="ProtNLM"/>
    </source>
</evidence>
<sequence>MKKIITTLNQHPYINKVIYTALIIITLLPFTNSVFALFSGIIFALIFKIPNEELNKNISSKLLKWSVVFLGFGLNAKEAIQTGSEGSLITFTSIALTLTCGAIIGKKLGLDKTIYRLIASGTAICGGSAIAAMAPALKANEKQISVAMGTVFILNAVALVVFPIVGHIFDLTQTQFGWWAALAIHDTSAVIGAGQAFGEEALKVATTVKLTRALWIVPISLIAAITSSGKVKLKTMPLFIFGFIAAVILNTFVPAVNEFAGVFNFIAHKGLALALFAVGCTLDVTSIKKVGPRPIFQGLALWSIISVISLVVVIHIF</sequence>
<feature type="transmembrane region" description="Helical" evidence="7">
    <location>
        <begin position="176"/>
        <end position="198"/>
    </location>
</feature>
<feature type="transmembrane region" description="Helical" evidence="7">
    <location>
        <begin position="86"/>
        <end position="105"/>
    </location>
</feature>
<keyword evidence="3" id="KW-1003">Cell membrane</keyword>
<feature type="transmembrane region" description="Helical" evidence="7">
    <location>
        <begin position="117"/>
        <end position="137"/>
    </location>
</feature>
<dbReference type="Proteomes" id="UP000179797">
    <property type="component" value="Unassembled WGS sequence"/>
</dbReference>
<evidence type="ECO:0000256" key="6">
    <source>
        <dbReference type="ARBA" id="ARBA00023136"/>
    </source>
</evidence>
<feature type="transmembrane region" description="Helical" evidence="7">
    <location>
        <begin position="210"/>
        <end position="226"/>
    </location>
</feature>
<dbReference type="PANTHER" id="PTHR30106:SF1">
    <property type="entry name" value="UPF0324 MEMBRANE PROTEIN FN0533"/>
    <property type="match status" value="1"/>
</dbReference>
<feature type="transmembrane region" description="Helical" evidence="7">
    <location>
        <begin position="262"/>
        <end position="282"/>
    </location>
</feature>
<keyword evidence="5 7" id="KW-1133">Transmembrane helix</keyword>
<dbReference type="Pfam" id="PF03601">
    <property type="entry name" value="Cons_hypoth698"/>
    <property type="match status" value="1"/>
</dbReference>
<evidence type="ECO:0000256" key="5">
    <source>
        <dbReference type="ARBA" id="ARBA00022989"/>
    </source>
</evidence>
<name>A0A1S1YZL7_FLAPC</name>
<feature type="transmembrane region" description="Helical" evidence="7">
    <location>
        <begin position="294"/>
        <end position="316"/>
    </location>
</feature>
<gene>
    <name evidence="8" type="ORF">NH26_08410</name>
</gene>
<evidence type="ECO:0000256" key="7">
    <source>
        <dbReference type="SAM" id="Phobius"/>
    </source>
</evidence>
<reference evidence="8 9" key="1">
    <citation type="journal article" date="2012" name="Int. J. Syst. Evol. Microbiol.">
        <title>Flammeovirga pacifica sp. nov., isolated from deep-sea sediment.</title>
        <authorList>
            <person name="Xu H."/>
            <person name="Fu Y."/>
            <person name="Yang N."/>
            <person name="Ding Z."/>
            <person name="Lai Q."/>
            <person name="Zeng R."/>
        </authorList>
    </citation>
    <scope>NUCLEOTIDE SEQUENCE [LARGE SCALE GENOMIC DNA]</scope>
    <source>
        <strain evidence="9">DSM 24597 / LMG 26175 / WPAGA1</strain>
    </source>
</reference>
<keyword evidence="4 7" id="KW-0812">Transmembrane</keyword>
<protein>
    <recommendedName>
        <fullName evidence="10">Sulfate exporter family transporter</fullName>
    </recommendedName>
</protein>
<dbReference type="OrthoDB" id="9811391at2"/>
<evidence type="ECO:0000313" key="8">
    <source>
        <dbReference type="EMBL" id="OHX66373.1"/>
    </source>
</evidence>
<dbReference type="PANTHER" id="PTHR30106">
    <property type="entry name" value="INNER MEMBRANE PROTEIN YEIH-RELATED"/>
    <property type="match status" value="1"/>
</dbReference>
<feature type="transmembrane region" description="Helical" evidence="7">
    <location>
        <begin position="238"/>
        <end position="256"/>
    </location>
</feature>
<organism evidence="8 9">
    <name type="scientific">Flammeovirga pacifica</name>
    <dbReference type="NCBI Taxonomy" id="915059"/>
    <lineage>
        <taxon>Bacteria</taxon>
        <taxon>Pseudomonadati</taxon>
        <taxon>Bacteroidota</taxon>
        <taxon>Cytophagia</taxon>
        <taxon>Cytophagales</taxon>
        <taxon>Flammeovirgaceae</taxon>
        <taxon>Flammeovirga</taxon>
    </lineage>
</organism>
<evidence type="ECO:0000256" key="1">
    <source>
        <dbReference type="ARBA" id="ARBA00004651"/>
    </source>
</evidence>
<feature type="transmembrane region" description="Helical" evidence="7">
    <location>
        <begin position="17"/>
        <end position="50"/>
    </location>
</feature>
<dbReference type="GO" id="GO:0005886">
    <property type="term" value="C:plasma membrane"/>
    <property type="evidence" value="ECO:0007669"/>
    <property type="project" value="UniProtKB-SubCell"/>
</dbReference>
<keyword evidence="9" id="KW-1185">Reference proteome</keyword>
<comment type="similarity">
    <text evidence="2">Belongs to the UPF0324 family.</text>
</comment>
<proteinExistence type="inferred from homology"/>
<dbReference type="InterPro" id="IPR018383">
    <property type="entry name" value="UPF0324_pro"/>
</dbReference>
<dbReference type="AlphaFoldDB" id="A0A1S1YZL7"/>
<feature type="transmembrane region" description="Helical" evidence="7">
    <location>
        <begin position="143"/>
        <end position="164"/>
    </location>
</feature>
<accession>A0A1S1YZL7</accession>
<dbReference type="EMBL" id="JRYR02000001">
    <property type="protein sequence ID" value="OHX66373.1"/>
    <property type="molecule type" value="Genomic_DNA"/>
</dbReference>
<comment type="subcellular location">
    <subcellularLocation>
        <location evidence="1">Cell membrane</location>
        <topology evidence="1">Multi-pass membrane protein</topology>
    </subcellularLocation>
</comment>
<evidence type="ECO:0000256" key="3">
    <source>
        <dbReference type="ARBA" id="ARBA00022475"/>
    </source>
</evidence>
<dbReference type="RefSeq" id="WP_044224815.1">
    <property type="nucleotide sequence ID" value="NZ_JRYR02000001.1"/>
</dbReference>
<keyword evidence="6 7" id="KW-0472">Membrane</keyword>
<evidence type="ECO:0000256" key="2">
    <source>
        <dbReference type="ARBA" id="ARBA00007977"/>
    </source>
</evidence>
<dbReference type="STRING" id="915059.NH26_08410"/>
<evidence type="ECO:0000256" key="4">
    <source>
        <dbReference type="ARBA" id="ARBA00022692"/>
    </source>
</evidence>
<evidence type="ECO:0000313" key="9">
    <source>
        <dbReference type="Proteomes" id="UP000179797"/>
    </source>
</evidence>
<comment type="caution">
    <text evidence="8">The sequence shown here is derived from an EMBL/GenBank/DDBJ whole genome shotgun (WGS) entry which is preliminary data.</text>
</comment>